<gene>
    <name evidence="1" type="ORF">PDIGIT_LOCUS1355</name>
</gene>
<comment type="caution">
    <text evidence="1">The sequence shown here is derived from an EMBL/GenBank/DDBJ whole genome shotgun (WGS) entry which is preliminary data.</text>
</comment>
<protein>
    <submittedName>
        <fullName evidence="1">Uncharacterized protein</fullName>
    </submittedName>
</protein>
<name>A0A9W4XPX9_9PLEO</name>
<proteinExistence type="predicted"/>
<reference evidence="1" key="1">
    <citation type="submission" date="2023-01" db="EMBL/GenBank/DDBJ databases">
        <authorList>
            <person name="Van Ghelder C."/>
            <person name="Rancurel C."/>
        </authorList>
    </citation>
    <scope>NUCLEOTIDE SEQUENCE</scope>
    <source>
        <strain evidence="1">CNCM I-4278</strain>
    </source>
</reference>
<dbReference type="EMBL" id="CAOQHR010000001">
    <property type="protein sequence ID" value="CAI6261221.1"/>
    <property type="molecule type" value="Genomic_DNA"/>
</dbReference>
<sequence>MTTIVNHDNPSPTVLILTASIYINTKYPFSLLPSTSTCTDSIYITQLH</sequence>
<evidence type="ECO:0000313" key="1">
    <source>
        <dbReference type="EMBL" id="CAI6261221.1"/>
    </source>
</evidence>
<keyword evidence="2" id="KW-1185">Reference proteome</keyword>
<accession>A0A9W4XPX9</accession>
<dbReference type="AlphaFoldDB" id="A0A9W4XPX9"/>
<organism evidence="1 2">
    <name type="scientific">Periconia digitata</name>
    <dbReference type="NCBI Taxonomy" id="1303443"/>
    <lineage>
        <taxon>Eukaryota</taxon>
        <taxon>Fungi</taxon>
        <taxon>Dikarya</taxon>
        <taxon>Ascomycota</taxon>
        <taxon>Pezizomycotina</taxon>
        <taxon>Dothideomycetes</taxon>
        <taxon>Pleosporomycetidae</taxon>
        <taxon>Pleosporales</taxon>
        <taxon>Massarineae</taxon>
        <taxon>Periconiaceae</taxon>
        <taxon>Periconia</taxon>
    </lineage>
</organism>
<dbReference type="Proteomes" id="UP001152607">
    <property type="component" value="Unassembled WGS sequence"/>
</dbReference>
<evidence type="ECO:0000313" key="2">
    <source>
        <dbReference type="Proteomes" id="UP001152607"/>
    </source>
</evidence>